<evidence type="ECO:0000256" key="1">
    <source>
        <dbReference type="SAM" id="MobiDB-lite"/>
    </source>
</evidence>
<evidence type="ECO:0000313" key="4">
    <source>
        <dbReference type="Proteomes" id="UP000449906"/>
    </source>
</evidence>
<dbReference type="InterPro" id="IPR011335">
    <property type="entry name" value="Restrct_endonuc-II-like"/>
</dbReference>
<proteinExistence type="predicted"/>
<feature type="region of interest" description="Disordered" evidence="1">
    <location>
        <begin position="288"/>
        <end position="331"/>
    </location>
</feature>
<dbReference type="Gene3D" id="3.40.960.10">
    <property type="entry name" value="VSR Endonuclease"/>
    <property type="match status" value="1"/>
</dbReference>
<dbReference type="RefSeq" id="WP_151579584.1">
    <property type="nucleotide sequence ID" value="NZ_WBVM01000001.1"/>
</dbReference>
<evidence type="ECO:0000313" key="3">
    <source>
        <dbReference type="EMBL" id="KAB2812178.1"/>
    </source>
</evidence>
<dbReference type="SUPFAM" id="SSF52980">
    <property type="entry name" value="Restriction endonuclease-like"/>
    <property type="match status" value="1"/>
</dbReference>
<protein>
    <submittedName>
        <fullName evidence="3">DUF559 domain-containing protein</fullName>
    </submittedName>
</protein>
<dbReference type="Pfam" id="PF04480">
    <property type="entry name" value="DUF559"/>
    <property type="match status" value="1"/>
</dbReference>
<dbReference type="Proteomes" id="UP000449906">
    <property type="component" value="Unassembled WGS sequence"/>
</dbReference>
<evidence type="ECO:0000259" key="2">
    <source>
        <dbReference type="Pfam" id="PF04480"/>
    </source>
</evidence>
<feature type="domain" description="DUF559" evidence="2">
    <location>
        <begin position="200"/>
        <end position="279"/>
    </location>
</feature>
<dbReference type="InterPro" id="IPR007569">
    <property type="entry name" value="DUF559"/>
</dbReference>
<reference evidence="3 4" key="1">
    <citation type="submission" date="2019-09" db="EMBL/GenBank/DDBJ databases">
        <title>Pimelobacter sp. isolated from Paulinella.</title>
        <authorList>
            <person name="Jeong S.E."/>
        </authorList>
    </citation>
    <scope>NUCLEOTIDE SEQUENCE [LARGE SCALE GENOMIC DNA]</scope>
    <source>
        <strain evidence="3 4">Pch-N</strain>
    </source>
</reference>
<gene>
    <name evidence="3" type="ORF">F9L07_10245</name>
</gene>
<dbReference type="EMBL" id="WBVM01000001">
    <property type="protein sequence ID" value="KAB2812178.1"/>
    <property type="molecule type" value="Genomic_DNA"/>
</dbReference>
<comment type="caution">
    <text evidence="3">The sequence shown here is derived from an EMBL/GenBank/DDBJ whole genome shotgun (WGS) entry which is preliminary data.</text>
</comment>
<name>A0A7J5E1W1_NOCSI</name>
<dbReference type="AlphaFoldDB" id="A0A7J5E1W1"/>
<sequence>MEAPEVVVREAGGIVDAATLRRRSGARAVRRALDAREIVLLRRGRYGLPGTADAARLAVELNGTITHLSAALAWGWQVKDPPARPHITVPRGRQVAPRHRRQVELHWQDRPPPAVVDSRGIRLATPLETLVGCLKTEPFPAALAVADSALRSGRVRREELLDATARSSRTGRARALRVAHAADRRAANPFESCLRAVCGEIRGLAARPQVQIGPYRVDLADPDLGLVIEADSRTWHAGPAEHDADVRRYTTLVRNRWIVVRFSHHYVMNDPGYVAEVLADVVEQAARTRAARLSPRTRASPSPGRPARPRRSPDRRTPRAAAAPRRPARSR</sequence>
<accession>A0A7J5E1W1</accession>
<organism evidence="3 4">
    <name type="scientific">Nocardioides simplex</name>
    <name type="common">Arthrobacter simplex</name>
    <dbReference type="NCBI Taxonomy" id="2045"/>
    <lineage>
        <taxon>Bacteria</taxon>
        <taxon>Bacillati</taxon>
        <taxon>Actinomycetota</taxon>
        <taxon>Actinomycetes</taxon>
        <taxon>Propionibacteriales</taxon>
        <taxon>Nocardioidaceae</taxon>
        <taxon>Pimelobacter</taxon>
    </lineage>
</organism>